<organism evidence="1 2">
    <name type="scientific">uncultured phage cr55_1</name>
    <dbReference type="NCBI Taxonomy" id="2772060"/>
    <lineage>
        <taxon>Viruses</taxon>
        <taxon>Duplodnaviria</taxon>
        <taxon>Heunggongvirae</taxon>
        <taxon>Uroviricota</taxon>
        <taxon>Caudoviricetes</taxon>
        <taxon>Crassvirales</taxon>
        <taxon>Suoliviridae</taxon>
        <taxon>Boorivirinae</taxon>
        <taxon>Culoivirus</taxon>
        <taxon>Culoivirus intestinalis</taxon>
    </lineage>
</organism>
<sequence>MKMAQNCYNNVVKYLLPLYSFNYIISNDIIQFVGAYSYCPYIPLLDKLFILYRIIDKEKSKRLNLPNTFKKEIVTISNETMLIVVLNKPDTFYYDWEYLVNGEFDNISYECQKRILSSDINKYNKKLIYETFHGFVNRTIRQSSINKECIGFNEMLTW</sequence>
<proteinExistence type="predicted"/>
<protein>
    <submittedName>
        <fullName evidence="1">Uncharacterized protein</fullName>
    </submittedName>
</protein>
<dbReference type="RefSeq" id="YP_010110311.1">
    <property type="nucleotide sequence ID" value="NC_055869.1"/>
</dbReference>
<keyword evidence="2" id="KW-1185">Reference proteome</keyword>
<accession>A0A7M1RUS3</accession>
<evidence type="ECO:0000313" key="2">
    <source>
        <dbReference type="Proteomes" id="UP000594086"/>
    </source>
</evidence>
<evidence type="ECO:0000313" key="1">
    <source>
        <dbReference type="EMBL" id="QOR58153.1"/>
    </source>
</evidence>
<name>A0A7M1RUS3_9CAUD</name>
<dbReference type="EMBL" id="MT774376">
    <property type="protein sequence ID" value="QOR58153.1"/>
    <property type="molecule type" value="Genomic_DNA"/>
</dbReference>
<reference evidence="1 2" key="1">
    <citation type="submission" date="2020-07" db="EMBL/GenBank/DDBJ databases">
        <title>Taxonomic proposal: Crassvirales, a new order of highly abundant and diverse bacterial viruses.</title>
        <authorList>
            <person name="Shkoporov A.N."/>
            <person name="Stockdale S.R."/>
            <person name="Guerin E."/>
            <person name="Ross R.P."/>
            <person name="Hill C."/>
        </authorList>
    </citation>
    <scope>NUCLEOTIDE SEQUENCE [LARGE SCALE GENOMIC DNA]</scope>
</reference>
<dbReference type="GeneID" id="65128608"/>
<dbReference type="Proteomes" id="UP000594086">
    <property type="component" value="Segment"/>
</dbReference>
<dbReference type="KEGG" id="vg:65128608"/>